<feature type="region of interest" description="Disordered" evidence="2">
    <location>
        <begin position="263"/>
        <end position="282"/>
    </location>
</feature>
<feature type="region of interest" description="Disordered" evidence="2">
    <location>
        <begin position="1562"/>
        <end position="1617"/>
    </location>
</feature>
<feature type="region of interest" description="Disordered" evidence="2">
    <location>
        <begin position="2642"/>
        <end position="2674"/>
    </location>
</feature>
<feature type="compositionally biased region" description="Basic and acidic residues" evidence="2">
    <location>
        <begin position="2354"/>
        <end position="2365"/>
    </location>
</feature>
<feature type="region of interest" description="Disordered" evidence="2">
    <location>
        <begin position="2224"/>
        <end position="2281"/>
    </location>
</feature>
<feature type="compositionally biased region" description="Low complexity" evidence="2">
    <location>
        <begin position="355"/>
        <end position="380"/>
    </location>
</feature>
<feature type="compositionally biased region" description="Low complexity" evidence="2">
    <location>
        <begin position="1174"/>
        <end position="1188"/>
    </location>
</feature>
<feature type="compositionally biased region" description="Basic and acidic residues" evidence="2">
    <location>
        <begin position="1971"/>
        <end position="1983"/>
    </location>
</feature>
<sequence>MFPLCPPECNVTPLPLVGVCTPARMRGLLRTTLEACTAAKSSLPQRPRSNFLFFDSEQVIASPGILSPPRCSGNLVSSSHGGGAAGRSPSPFYSGSLPPFAGGGTSFARSGEASRGSPSGSTSPAAVESAALRKGGHAGSEGVAVSPSSAAAASGAPPYGAAPRPSLASEAGENEGFPTANDPLGSPWGGSGLAAAPPLRDPEVTLASLRRPPPAKKKTPPAPEQLLNKGLLRHGWLRKQLAEKPAAYVLCFDWREAFADPATAPPPASPAAHPSGASNLDTRAPEAPIREVASFAAAPAPATAAGSSLPFPGAQPCCKCCPYGGARRDSAQRSSAGSAGGASCSNSQSGLEAAGKAVGEEAAGSGSSPLRPVAGPLGPDEGTGGGGGEGDAQGEADLCAAGSLDCCRNNPCRAGGVCGAQAARLGRAEGSAELKRGGEGGGDPEASLWSPPPQMHSGMEPPAGALAASLNAREAAIARAEAAALALIERVRERVHRKRLAPKMILFVILPTGLSDPQGAVGCLRRLNPSEIAALFVTCGIEDIQTKMERLEQVAYDCAVEHYENETRRYRKQIQHAPKSADRTQANACHVYQARSLVKAGYMLEFAGQPHGAMKSFIAAWQLLTTDKQMATAVERMSLCNLLSVRMYHMYFQAAEPAKAAHHAREHRAVLRENPPEEEELLGYLLPQWLAELHELLAHLQQERLTVQHQKLRLQQASQQASQTLSAPAPPLLADWGGGRREREEGAGVAQWWARGGASGDEFGATAPVGLRASGPLAASPGWAGESPASSLSQVMCTSPSQPGAGGGGGGLPQYGYADLLSLTTEAWENPGFHFQAAARYLQELRVWVRRAKVQLRPPSMKGGLAVSAEWVGQLDTLQHGVEAFSLIPNTSPGAAAALMRQEVILRWIFSVNEQQVAMHATHLLSKAHVIYKCIGGTRGCPTIACQLADALFDSERMLTARQLYATLAQALSSHVFSRASLLSSSFSSGGSPAGWSVTAHGRGSLAAERGGRGEFDNAADACGRAIKRESELGGAFAALSCRGGDRWPGAAGGRRLGGDGETDSEAERGDELEARRQQLLWRAQIAGSEEFWKGAGRTDGLGPGGDPQLWAMRNAGWWPLLLYVLARLLLSICSLLSLSPPPFLYDLAHVNPLFHCIEARHAPSPLSHSVTEGASRGSSPRAPSPGAFSRLSLSGSASMFASVSSSPDFAGSEQPGKSLLLGSASRVAELESAAAASGPCGDGGHTPSLEVDLISGSGTKDLRGSDLSLAGGSRDGRRPDLTAQLGSGVSGGGGGAGGEGAGPATLSVPGGLSPLPSFLDFENYRIGVLSVFELMNLFALRADRDDPRGEKRRQLPSFLLLALLPKLQHLVELAGEPQRSPHGGDDYEEGHSRRAGSAGASFSRDTGEKGTRKPEHLACERADDAEARRCEKRREAELRKRFTIDVSLPGVVCWLSLPSADELHREAMALWKMEDERENGPSGDARGAAGETAAGPGGSAEEARTPASGGGRRKRRKKQVVQGLLCVLQRFGLSLEVASRGFLATTRGPLPCRLVPLVLSPDESKREEERARRGGAPGGQRKGPLSPLAAPTAEDAGAQTESSLHHPAASSLTAETASVPSHASLSSRCAPAQEAAACPHNCDADVVGTCAGGASSTGVVIPSGRVCCFRLIVNPSEASRKASFFPFFPSASSVSAPLRVLGLSLTWRLCRFVSFCLPTVVALDAAHPPPELETWQAKHIQALHRRLLKAREKAPQISRLYLAPAPDGTVGGEGVAKAEESYEDIGLAFEGSEARERGRPDTKRLLAASSVQSAASPPPPQCPSYAPSFGTLLDQLEKASRGCWPEPVRAVLLQKRLSVPPPPLPALYTGEDAAARASPLLFLPRRTPPVDYRPARFFRVGLWHPRFAWKDESVPFMLRIAVKDPHALPRHVTRCRVLLFATHEAAGAEEAASASSDLSQGKSGAGGASADERKGIAGHSEKSASPCMLEDSIAKRASLLGTRAEDAETSKRGGQTSGRATGRHAAAGESRSDQDRQRVEMSAFRQGEENDSHEGDAAEKRRGREQKPSAGREAEGEGDETGRSGFTRGDTGKVEEQAGGDERDVDAVLGDASRPNEASSRLHRRQNSTASGGPPRGSFESFAGLLGKAEAPVVFSAFLEEGAAGGEAREERGRLAAKGAADERAGQSPGGPRPLRRVFPVCVPANRPVLSLDFADLGKQVERRGEKAQASGQAEGAATSHDELPNGVNATERSGRPFHRHREPERRSTPTRSRAGQGEAQTGFASWFPSAKMCDASVAAGGCPECVSRAADRYRVLGYFTGENGSGTTRERGTRGEDERLVLTRQPGEGSSADDRKKVGNERSAESRCFLEANSASSFFFENDARCLRGRRGGDKNAGGAFSPFRVFTFRPRASETRPAGRGEATEGNREEVRVPPRSQIWAGGKANAQGDAEDFSCHFASTPLNGQTGGGAAAEDGELGVSGAGAAPEGGEELIAVPLLLKAKAPGVVQIRVVLEFPPRPRLRGDQRGLLDGEGIDEEEEDAFLDVDQQDDFLTAACSIDVQRPLKAQLEAVPFASASAEKSGCEEDACGSGASGGRSQRGAPEEDGAFGGITPFAYLHLANPSNVALRLEDVRIVPLPTAEAPESEGEDRGSQARTLEDREGFGDAREAPGERRLVDAESLRTKSRACRWRFCPVCQCLLPLESTATEPTGGAREARGGEREGRNLEGAALASPLIGCLATVDRHEAWSALVNLRAFLARVAATEKAGEGEKIARRGAEQSDGLDLQAAASRYAVCVRFKRKVEFLPYPFNVFSSLLEPHEQVFPFSLPALAAACVDAAPVTVRVSHVATPTVGVPFKLEAVITNHTVDPEEATVELMYPPASASSAGARLNAVGDVGDGDASQQATAVGWNGLSDCPFLVSGVLRTELLLSPASDRVLQWTMVACRAGAFSVPTVVIKCHRGVSGARDSVTTAPAENGERDDGAVAEQLTRALREAVEGGNSSPASDLSAATSSVFVSHLTHIVVCPNPQRVG</sequence>
<feature type="region of interest" description="Disordered" evidence="2">
    <location>
        <begin position="2164"/>
        <end position="2198"/>
    </location>
</feature>
<comment type="caution">
    <text evidence="3">The sequence shown here is derived from an EMBL/GenBank/DDBJ whole genome shotgun (WGS) entry which is preliminary data.</text>
</comment>
<protein>
    <recommendedName>
        <fullName evidence="5">Trafficking protein particle complex subunit 11 domain-containing protein</fullName>
    </recommendedName>
</protein>
<feature type="region of interest" description="Disordered" evidence="2">
    <location>
        <begin position="1951"/>
        <end position="1990"/>
    </location>
</feature>
<feature type="compositionally biased region" description="Basic and acidic residues" evidence="2">
    <location>
        <begin position="1383"/>
        <end position="1393"/>
    </location>
</feature>
<feature type="compositionally biased region" description="Low complexity" evidence="2">
    <location>
        <begin position="1484"/>
        <end position="1495"/>
    </location>
</feature>
<dbReference type="OrthoDB" id="6278596at2759"/>
<feature type="region of interest" description="Disordered" evidence="2">
    <location>
        <begin position="2584"/>
        <end position="2608"/>
    </location>
</feature>
<evidence type="ECO:0000313" key="3">
    <source>
        <dbReference type="EMBL" id="PFH37675.1"/>
    </source>
</evidence>
<feature type="region of interest" description="Disordered" evidence="2">
    <location>
        <begin position="1476"/>
        <end position="1517"/>
    </location>
</feature>
<keyword evidence="1" id="KW-0175">Coiled coil</keyword>
<dbReference type="PANTHER" id="PTHR14374">
    <property type="entry name" value="FOIE GRAS"/>
    <property type="match status" value="1"/>
</dbReference>
<feature type="compositionally biased region" description="Basic and acidic residues" evidence="2">
    <location>
        <begin position="2330"/>
        <end position="2343"/>
    </location>
</feature>
<feature type="region of interest" description="Disordered" evidence="2">
    <location>
        <begin position="1166"/>
        <end position="1188"/>
    </location>
</feature>
<feature type="coiled-coil region" evidence="1">
    <location>
        <begin position="690"/>
        <end position="720"/>
    </location>
</feature>
<reference evidence="3 4" key="1">
    <citation type="submission" date="2017-09" db="EMBL/GenBank/DDBJ databases">
        <title>Genome sequencing of Besnoitia besnoiti strain Bb-Ger1.</title>
        <authorList>
            <person name="Schares G."/>
            <person name="Venepally P."/>
            <person name="Lorenzi H.A."/>
        </authorList>
    </citation>
    <scope>NUCLEOTIDE SEQUENCE [LARGE SCALE GENOMIC DNA]</scope>
    <source>
        <strain evidence="3 4">Bb-Ger1</strain>
    </source>
</reference>
<accession>A0A2A9MI67</accession>
<feature type="compositionally biased region" description="Low complexity" evidence="2">
    <location>
        <begin position="1396"/>
        <end position="1405"/>
    </location>
</feature>
<dbReference type="RefSeq" id="XP_029221684.1">
    <property type="nucleotide sequence ID" value="XM_029358772.1"/>
</dbReference>
<dbReference type="VEuPathDB" id="ToxoDB:BESB_000170"/>
<evidence type="ECO:0000256" key="1">
    <source>
        <dbReference type="SAM" id="Coils"/>
    </source>
</evidence>
<dbReference type="PANTHER" id="PTHR14374:SF0">
    <property type="entry name" value="TRAFFICKING PROTEIN PARTICLE COMPLEX SUBUNIT 11"/>
    <property type="match status" value="1"/>
</dbReference>
<dbReference type="EMBL" id="NWUJ01000001">
    <property type="protein sequence ID" value="PFH37675.1"/>
    <property type="molecule type" value="Genomic_DNA"/>
</dbReference>
<feature type="region of interest" description="Disordered" evidence="2">
    <location>
        <begin position="103"/>
        <end position="227"/>
    </location>
</feature>
<feature type="region of interest" description="Disordered" evidence="2">
    <location>
        <begin position="355"/>
        <end position="390"/>
    </location>
</feature>
<dbReference type="GeneID" id="40305080"/>
<feature type="region of interest" description="Disordered" evidence="2">
    <location>
        <begin position="1052"/>
        <end position="1071"/>
    </location>
</feature>
<feature type="region of interest" description="Disordered" evidence="2">
    <location>
        <begin position="1376"/>
        <end position="1429"/>
    </location>
</feature>
<evidence type="ECO:0000256" key="2">
    <source>
        <dbReference type="SAM" id="MobiDB-lite"/>
    </source>
</evidence>
<dbReference type="STRING" id="94643.A0A2A9MI67"/>
<feature type="region of interest" description="Disordered" evidence="2">
    <location>
        <begin position="780"/>
        <end position="810"/>
    </location>
</feature>
<dbReference type="Proteomes" id="UP000224006">
    <property type="component" value="Chromosome I"/>
</dbReference>
<feature type="region of interest" description="Disordered" evidence="2">
    <location>
        <begin position="2324"/>
        <end position="2365"/>
    </location>
</feature>
<feature type="compositionally biased region" description="Basic and acidic residues" evidence="2">
    <location>
        <begin position="1406"/>
        <end position="1429"/>
    </location>
</feature>
<feature type="region of interest" description="Disordered" evidence="2">
    <location>
        <begin position="2416"/>
        <end position="2435"/>
    </location>
</feature>
<keyword evidence="4" id="KW-1185">Reference proteome</keyword>
<feature type="compositionally biased region" description="Polar residues" evidence="2">
    <location>
        <begin position="788"/>
        <end position="801"/>
    </location>
</feature>
<feature type="compositionally biased region" description="Basic and acidic residues" evidence="2">
    <location>
        <begin position="2031"/>
        <end position="2040"/>
    </location>
</feature>
<evidence type="ECO:0008006" key="5">
    <source>
        <dbReference type="Google" id="ProtNLM"/>
    </source>
</evidence>
<feature type="compositionally biased region" description="Gly residues" evidence="2">
    <location>
        <begin position="1289"/>
        <end position="1302"/>
    </location>
</feature>
<evidence type="ECO:0000313" key="4">
    <source>
        <dbReference type="Proteomes" id="UP000224006"/>
    </source>
</evidence>
<feature type="compositionally biased region" description="Basic and acidic residues" evidence="2">
    <location>
        <begin position="2652"/>
        <end position="2674"/>
    </location>
</feature>
<organism evidence="3 4">
    <name type="scientific">Besnoitia besnoiti</name>
    <name type="common">Apicomplexan protozoan</name>
    <dbReference type="NCBI Taxonomy" id="94643"/>
    <lineage>
        <taxon>Eukaryota</taxon>
        <taxon>Sar</taxon>
        <taxon>Alveolata</taxon>
        <taxon>Apicomplexa</taxon>
        <taxon>Conoidasida</taxon>
        <taxon>Coccidia</taxon>
        <taxon>Eucoccidiorida</taxon>
        <taxon>Eimeriorina</taxon>
        <taxon>Sarcocystidae</taxon>
        <taxon>Besnoitia</taxon>
    </lineage>
</organism>
<proteinExistence type="predicted"/>
<feature type="compositionally biased region" description="Basic and acidic residues" evidence="2">
    <location>
        <begin position="1563"/>
        <end position="1573"/>
    </location>
</feature>
<gene>
    <name evidence="3" type="ORF">BESB_000170</name>
</gene>
<feature type="compositionally biased region" description="Basic and acidic residues" evidence="2">
    <location>
        <begin position="2047"/>
        <end position="2076"/>
    </location>
</feature>
<feature type="compositionally biased region" description="Gly residues" evidence="2">
    <location>
        <begin position="381"/>
        <end position="390"/>
    </location>
</feature>
<dbReference type="KEGG" id="bbes:BESB_000170"/>
<feature type="compositionally biased region" description="Low complexity" evidence="2">
    <location>
        <begin position="140"/>
        <end position="166"/>
    </location>
</feature>
<feature type="compositionally biased region" description="Polar residues" evidence="2">
    <location>
        <begin position="2271"/>
        <end position="2281"/>
    </location>
</feature>
<name>A0A2A9MI67_BESBE</name>
<feature type="compositionally biased region" description="Low complexity" evidence="2">
    <location>
        <begin position="1951"/>
        <end position="1963"/>
    </location>
</feature>
<feature type="compositionally biased region" description="Basic and acidic residues" evidence="2">
    <location>
        <begin position="2091"/>
        <end position="2107"/>
    </location>
</feature>
<feature type="compositionally biased region" description="Basic and acidic residues" evidence="2">
    <location>
        <begin position="2168"/>
        <end position="2186"/>
    </location>
</feature>
<feature type="region of interest" description="Disordered" evidence="2">
    <location>
        <begin position="1236"/>
        <end position="1306"/>
    </location>
</feature>
<feature type="region of interest" description="Disordered" evidence="2">
    <location>
        <begin position="2002"/>
        <end position="2142"/>
    </location>
</feature>